<evidence type="ECO:0000256" key="1">
    <source>
        <dbReference type="ARBA" id="ARBA00001974"/>
    </source>
</evidence>
<dbReference type="EMBL" id="CP108314">
    <property type="protein sequence ID" value="WTW74190.1"/>
    <property type="molecule type" value="Genomic_DNA"/>
</dbReference>
<comment type="cofactor">
    <cofactor evidence="1">
        <name>FAD</name>
        <dbReference type="ChEBI" id="CHEBI:57692"/>
    </cofactor>
</comment>
<evidence type="ECO:0000256" key="6">
    <source>
        <dbReference type="SAM" id="SignalP"/>
    </source>
</evidence>
<comment type="similarity">
    <text evidence="2">Belongs to the oxygen-dependent FAD-linked oxidoreductase family.</text>
</comment>
<dbReference type="Pfam" id="PF01565">
    <property type="entry name" value="FAD_binding_4"/>
    <property type="match status" value="1"/>
</dbReference>
<evidence type="ECO:0000259" key="7">
    <source>
        <dbReference type="PROSITE" id="PS51387"/>
    </source>
</evidence>
<name>A0AAU2W2I4_9ACTN</name>
<organism evidence="8">
    <name type="scientific">Streptomyces sp. NBC_00008</name>
    <dbReference type="NCBI Taxonomy" id="2903610"/>
    <lineage>
        <taxon>Bacteria</taxon>
        <taxon>Bacillati</taxon>
        <taxon>Actinomycetota</taxon>
        <taxon>Actinomycetes</taxon>
        <taxon>Kitasatosporales</taxon>
        <taxon>Streptomycetaceae</taxon>
        <taxon>Streptomyces</taxon>
    </lineage>
</organism>
<proteinExistence type="inferred from homology"/>
<dbReference type="Pfam" id="PF08031">
    <property type="entry name" value="BBE"/>
    <property type="match status" value="1"/>
</dbReference>
<feature type="chain" id="PRO_5043390469" evidence="6">
    <location>
        <begin position="26"/>
        <end position="508"/>
    </location>
</feature>
<evidence type="ECO:0000256" key="4">
    <source>
        <dbReference type="ARBA" id="ARBA00022827"/>
    </source>
</evidence>
<dbReference type="InterPro" id="IPR006094">
    <property type="entry name" value="Oxid_FAD_bind_N"/>
</dbReference>
<accession>A0AAU2W2I4</accession>
<keyword evidence="6" id="KW-0732">Signal</keyword>
<dbReference type="PANTHER" id="PTHR42973">
    <property type="entry name" value="BINDING OXIDOREDUCTASE, PUTATIVE (AFU_ORTHOLOGUE AFUA_1G17690)-RELATED"/>
    <property type="match status" value="1"/>
</dbReference>
<dbReference type="InterPro" id="IPR006311">
    <property type="entry name" value="TAT_signal"/>
</dbReference>
<dbReference type="InterPro" id="IPR036318">
    <property type="entry name" value="FAD-bd_PCMH-like_sf"/>
</dbReference>
<reference evidence="8" key="1">
    <citation type="submission" date="2022-10" db="EMBL/GenBank/DDBJ databases">
        <title>The complete genomes of actinobacterial strains from the NBC collection.</title>
        <authorList>
            <person name="Joergensen T.S."/>
            <person name="Alvarez Arevalo M."/>
            <person name="Sterndorff E.B."/>
            <person name="Faurdal D."/>
            <person name="Vuksanovic O."/>
            <person name="Mourched A.-S."/>
            <person name="Charusanti P."/>
            <person name="Shaw S."/>
            <person name="Blin K."/>
            <person name="Weber T."/>
        </authorList>
    </citation>
    <scope>NUCLEOTIDE SEQUENCE</scope>
    <source>
        <strain evidence="8">NBC_00008</strain>
    </source>
</reference>
<dbReference type="Gene3D" id="3.30.43.10">
    <property type="entry name" value="Uridine Diphospho-n-acetylenolpyruvylglucosamine Reductase, domain 2"/>
    <property type="match status" value="1"/>
</dbReference>
<dbReference type="InterPro" id="IPR050416">
    <property type="entry name" value="FAD-linked_Oxidoreductase"/>
</dbReference>
<dbReference type="PROSITE" id="PS51318">
    <property type="entry name" value="TAT"/>
    <property type="match status" value="1"/>
</dbReference>
<dbReference type="PANTHER" id="PTHR42973:SF39">
    <property type="entry name" value="FAD-BINDING PCMH-TYPE DOMAIN-CONTAINING PROTEIN"/>
    <property type="match status" value="1"/>
</dbReference>
<protein>
    <submittedName>
        <fullName evidence="8">FAD-binding protein</fullName>
    </submittedName>
</protein>
<dbReference type="InterPro" id="IPR016169">
    <property type="entry name" value="FAD-bd_PCMH_sub2"/>
</dbReference>
<dbReference type="Gene3D" id="3.30.465.10">
    <property type="match status" value="1"/>
</dbReference>
<dbReference type="InterPro" id="IPR016167">
    <property type="entry name" value="FAD-bd_PCMH_sub1"/>
</dbReference>
<dbReference type="SUPFAM" id="SSF56176">
    <property type="entry name" value="FAD-binding/transporter-associated domain-like"/>
    <property type="match status" value="1"/>
</dbReference>
<dbReference type="Gene3D" id="3.40.462.20">
    <property type="match status" value="1"/>
</dbReference>
<evidence type="ECO:0000313" key="8">
    <source>
        <dbReference type="EMBL" id="WTW74190.1"/>
    </source>
</evidence>
<dbReference type="InterPro" id="IPR012951">
    <property type="entry name" value="BBE"/>
</dbReference>
<sequence>MITRRALLGATAAGAAAAAVPAAAAAPRTASAGAVPWSRLGGSLTGDLVLPSDSRYATARQLALTQFDTIAPQAVAYCADARDAALCLAFAQQNGLAPAVRSGGHSAGGYSTGTGLVVDVSRLDSVQVGTGSVTLGPGAQNVDVLNTLAGSGLALTGGACPTVASGGFIQGGGLGFLTRTLGMTCDALTSATVVLASGRTVTASAKEHPDLFWALRGGGGGNFGIVTSYTLTPTPLSQVATAQLAYTYDQALDMLDGYARWLPECPRTIGSAAVVTLVDAAPGNVPTPAIIVVSTGTPAELDAELARLDSLTGAAASRHTSVLPYRDLMTGIFGCADKTTEECHRAGAFPQGQLPRTAFALERSRLVRDAVPRDGWARILALFDDQRVSGGQTHGLQVLPVDGAVWDLDRTETAFVHRDSRFSVNFQGFIAQGPVTDEHRGAARAWVDAGFAAVDPLSSGEAYQNFIDPELADWRTSYYAENYPRLVKVKDRYDPHGLFSFAQGIRAA</sequence>
<feature type="domain" description="FAD-binding PCMH-type" evidence="7">
    <location>
        <begin position="67"/>
        <end position="236"/>
    </location>
</feature>
<keyword evidence="5" id="KW-0560">Oxidoreductase</keyword>
<evidence type="ECO:0000256" key="3">
    <source>
        <dbReference type="ARBA" id="ARBA00022630"/>
    </source>
</evidence>
<dbReference type="GO" id="GO:0016491">
    <property type="term" value="F:oxidoreductase activity"/>
    <property type="evidence" value="ECO:0007669"/>
    <property type="project" value="UniProtKB-KW"/>
</dbReference>
<dbReference type="GO" id="GO:0071949">
    <property type="term" value="F:FAD binding"/>
    <property type="evidence" value="ECO:0007669"/>
    <property type="project" value="InterPro"/>
</dbReference>
<dbReference type="InterPro" id="IPR016166">
    <property type="entry name" value="FAD-bd_PCMH"/>
</dbReference>
<dbReference type="PROSITE" id="PS51387">
    <property type="entry name" value="FAD_PCMH"/>
    <property type="match status" value="1"/>
</dbReference>
<gene>
    <name evidence="8" type="ORF">OG398_38570</name>
</gene>
<keyword evidence="4" id="KW-0274">FAD</keyword>
<feature type="signal peptide" evidence="6">
    <location>
        <begin position="1"/>
        <end position="25"/>
    </location>
</feature>
<keyword evidence="3" id="KW-0285">Flavoprotein</keyword>
<evidence type="ECO:0000256" key="5">
    <source>
        <dbReference type="ARBA" id="ARBA00023002"/>
    </source>
</evidence>
<evidence type="ECO:0000256" key="2">
    <source>
        <dbReference type="ARBA" id="ARBA00005466"/>
    </source>
</evidence>
<dbReference type="AlphaFoldDB" id="A0AAU2W2I4"/>